<reference evidence="4" key="1">
    <citation type="submission" date="2021-02" db="EMBL/GenBank/DDBJ databases">
        <title>Genome sequence of Rhodospirillales sp. strain TMPK1 isolated from soil.</title>
        <authorList>
            <person name="Nakai R."/>
            <person name="Kusada H."/>
            <person name="Tamaki H."/>
        </authorList>
    </citation>
    <scope>NUCLEOTIDE SEQUENCE</scope>
    <source>
        <strain evidence="4">TMPK1</strain>
    </source>
</reference>
<evidence type="ECO:0000313" key="5">
    <source>
        <dbReference type="Proteomes" id="UP000681075"/>
    </source>
</evidence>
<comment type="caution">
    <text evidence="4">The sequence shown here is derived from an EMBL/GenBank/DDBJ whole genome shotgun (WGS) entry which is preliminary data.</text>
</comment>
<dbReference type="PANTHER" id="PTHR44591:SF25">
    <property type="entry name" value="CHEMOTAXIS TWO-COMPONENT RESPONSE REGULATOR"/>
    <property type="match status" value="1"/>
</dbReference>
<sequence length="236" mass="24998">MRFVVVDDHPTIREMVRAMLKKLGHTNVVLAADGIEAWPLICLTGPCVVISDIDMPRRNGLELLREVRMGVDDVDRGTPFLLLTGHAEHELVGVALSLDVSAFLVKPVSAPGLERRLSRALDTKLTPKAAGHYEKIMVPTFDVGPLSSLGGGAPPVTAAPLPPNRPIAPMAPAGPKTKQVSISEIAEGMVLAVAVNAKSGSQVLSAGTTVSPWLMGQLRDLLEMGAIQDGITIEAR</sequence>
<evidence type="ECO:0000256" key="1">
    <source>
        <dbReference type="ARBA" id="ARBA00022553"/>
    </source>
</evidence>
<protein>
    <recommendedName>
        <fullName evidence="3">Response regulatory domain-containing protein</fullName>
    </recommendedName>
</protein>
<dbReference type="EMBL" id="BOPV01000001">
    <property type="protein sequence ID" value="GIL39050.1"/>
    <property type="molecule type" value="Genomic_DNA"/>
</dbReference>
<evidence type="ECO:0000259" key="3">
    <source>
        <dbReference type="PROSITE" id="PS50110"/>
    </source>
</evidence>
<organism evidence="4 5">
    <name type="scientific">Roseiterribacter gracilis</name>
    <dbReference type="NCBI Taxonomy" id="2812848"/>
    <lineage>
        <taxon>Bacteria</taxon>
        <taxon>Pseudomonadati</taxon>
        <taxon>Pseudomonadota</taxon>
        <taxon>Alphaproteobacteria</taxon>
        <taxon>Rhodospirillales</taxon>
        <taxon>Roseiterribacteraceae</taxon>
        <taxon>Roseiterribacter</taxon>
    </lineage>
</organism>
<evidence type="ECO:0000256" key="2">
    <source>
        <dbReference type="PROSITE-ProRule" id="PRU00169"/>
    </source>
</evidence>
<dbReference type="SMART" id="SM00448">
    <property type="entry name" value="REC"/>
    <property type="match status" value="1"/>
</dbReference>
<dbReference type="Gene3D" id="3.40.50.2300">
    <property type="match status" value="1"/>
</dbReference>
<dbReference type="GO" id="GO:0000160">
    <property type="term" value="P:phosphorelay signal transduction system"/>
    <property type="evidence" value="ECO:0007669"/>
    <property type="project" value="InterPro"/>
</dbReference>
<feature type="domain" description="Response regulatory" evidence="3">
    <location>
        <begin position="2"/>
        <end position="121"/>
    </location>
</feature>
<name>A0A8S8XCR7_9PROT</name>
<dbReference type="RefSeq" id="WP_420242149.1">
    <property type="nucleotide sequence ID" value="NZ_BOPV01000001.1"/>
</dbReference>
<proteinExistence type="predicted"/>
<dbReference type="Pfam" id="PF00072">
    <property type="entry name" value="Response_reg"/>
    <property type="match status" value="1"/>
</dbReference>
<keyword evidence="1 2" id="KW-0597">Phosphoprotein</keyword>
<dbReference type="PANTHER" id="PTHR44591">
    <property type="entry name" value="STRESS RESPONSE REGULATOR PROTEIN 1"/>
    <property type="match status" value="1"/>
</dbReference>
<feature type="modified residue" description="4-aspartylphosphate" evidence="2">
    <location>
        <position position="52"/>
    </location>
</feature>
<dbReference type="AlphaFoldDB" id="A0A8S8XCR7"/>
<dbReference type="SUPFAM" id="SSF52172">
    <property type="entry name" value="CheY-like"/>
    <property type="match status" value="1"/>
</dbReference>
<keyword evidence="5" id="KW-1185">Reference proteome</keyword>
<gene>
    <name evidence="4" type="ORF">TMPK1_12870</name>
</gene>
<accession>A0A8S8XCR7</accession>
<dbReference type="Proteomes" id="UP000681075">
    <property type="component" value="Unassembled WGS sequence"/>
</dbReference>
<dbReference type="InterPro" id="IPR001789">
    <property type="entry name" value="Sig_transdc_resp-reg_receiver"/>
</dbReference>
<dbReference type="InterPro" id="IPR050595">
    <property type="entry name" value="Bact_response_regulator"/>
</dbReference>
<evidence type="ECO:0000313" key="4">
    <source>
        <dbReference type="EMBL" id="GIL39050.1"/>
    </source>
</evidence>
<dbReference type="PROSITE" id="PS50110">
    <property type="entry name" value="RESPONSE_REGULATORY"/>
    <property type="match status" value="1"/>
</dbReference>
<dbReference type="InterPro" id="IPR011006">
    <property type="entry name" value="CheY-like_superfamily"/>
</dbReference>